<accession>A0A2S5G6Y9</accession>
<organism evidence="1 2">
    <name type="scientific">Jeotgalibacillus proteolyticus</name>
    <dbReference type="NCBI Taxonomy" id="2082395"/>
    <lineage>
        <taxon>Bacteria</taxon>
        <taxon>Bacillati</taxon>
        <taxon>Bacillota</taxon>
        <taxon>Bacilli</taxon>
        <taxon>Bacillales</taxon>
        <taxon>Caryophanaceae</taxon>
        <taxon>Jeotgalibacillus</taxon>
    </lineage>
</organism>
<keyword evidence="2" id="KW-1185">Reference proteome</keyword>
<comment type="caution">
    <text evidence="1">The sequence shown here is derived from an EMBL/GenBank/DDBJ whole genome shotgun (WGS) entry which is preliminary data.</text>
</comment>
<dbReference type="AlphaFoldDB" id="A0A2S5G6Y9"/>
<sequence length="76" mass="8214">MTARLGLFVCSRKGSGVLPARNVEPLLRLTIRKAKGQMFFNSSLQAAFRLGLKRCIDAFRLVGDGPKAKGSGTYGL</sequence>
<reference evidence="1 2" key="1">
    <citation type="submission" date="2018-02" db="EMBL/GenBank/DDBJ databases">
        <title>Jeotgalibacillus proteolyticum sp. nov. a protease producing bacterium isolated from ocean sediments of Laizhou Bay.</title>
        <authorList>
            <person name="Li Y."/>
        </authorList>
    </citation>
    <scope>NUCLEOTIDE SEQUENCE [LARGE SCALE GENOMIC DNA]</scope>
    <source>
        <strain evidence="1 2">22-7</strain>
    </source>
</reference>
<dbReference type="Proteomes" id="UP000239047">
    <property type="component" value="Unassembled WGS sequence"/>
</dbReference>
<name>A0A2S5G6Y9_9BACL</name>
<evidence type="ECO:0000313" key="2">
    <source>
        <dbReference type="Proteomes" id="UP000239047"/>
    </source>
</evidence>
<dbReference type="EMBL" id="PREZ01000009">
    <property type="protein sequence ID" value="PPA68740.1"/>
    <property type="molecule type" value="Genomic_DNA"/>
</dbReference>
<proteinExistence type="predicted"/>
<gene>
    <name evidence="1" type="ORF">C4B60_19440</name>
</gene>
<evidence type="ECO:0000313" key="1">
    <source>
        <dbReference type="EMBL" id="PPA68740.1"/>
    </source>
</evidence>
<protein>
    <submittedName>
        <fullName evidence="1">Uncharacterized protein</fullName>
    </submittedName>
</protein>